<reference evidence="3" key="1">
    <citation type="journal article" date="2019" name="PLoS Negl. Trop. Dis.">
        <title>Revisiting the worldwide diversity of Leptospira species in the environment.</title>
        <authorList>
            <person name="Vincent A.T."/>
            <person name="Schiettekatte O."/>
            <person name="Bourhy P."/>
            <person name="Veyrier F.J."/>
            <person name="Picardeau M."/>
        </authorList>
    </citation>
    <scope>NUCLEOTIDE SEQUENCE [LARGE SCALE GENOMIC DNA]</scope>
    <source>
        <strain evidence="3">201702476</strain>
    </source>
</reference>
<dbReference type="EMBL" id="RQGD01000035">
    <property type="protein sequence ID" value="TGL57344.1"/>
    <property type="molecule type" value="Genomic_DNA"/>
</dbReference>
<gene>
    <name evidence="3" type="ORF">EHQ58_13700</name>
</gene>
<dbReference type="AlphaFoldDB" id="A0A4R9JWF9"/>
<comment type="caution">
    <text evidence="3">The sequence shown here is derived from an EMBL/GenBank/DDBJ whole genome shotgun (WGS) entry which is preliminary data.</text>
</comment>
<protein>
    <submittedName>
        <fullName evidence="3">Uncharacterized protein</fullName>
    </submittedName>
</protein>
<feature type="compositionally biased region" description="Polar residues" evidence="1">
    <location>
        <begin position="86"/>
        <end position="95"/>
    </location>
</feature>
<keyword evidence="2" id="KW-1133">Transmembrane helix</keyword>
<evidence type="ECO:0000313" key="4">
    <source>
        <dbReference type="Proteomes" id="UP000297693"/>
    </source>
</evidence>
<evidence type="ECO:0000256" key="2">
    <source>
        <dbReference type="SAM" id="Phobius"/>
    </source>
</evidence>
<keyword evidence="4" id="KW-1185">Reference proteome</keyword>
<feature type="transmembrane region" description="Helical" evidence="2">
    <location>
        <begin position="38"/>
        <end position="56"/>
    </location>
</feature>
<keyword evidence="2" id="KW-0812">Transmembrane</keyword>
<accession>A0A4R9JWF9</accession>
<name>A0A4R9JWF9_9LEPT</name>
<evidence type="ECO:0000256" key="1">
    <source>
        <dbReference type="SAM" id="MobiDB-lite"/>
    </source>
</evidence>
<evidence type="ECO:0000313" key="3">
    <source>
        <dbReference type="EMBL" id="TGL57344.1"/>
    </source>
</evidence>
<dbReference type="RefSeq" id="WP_167883637.1">
    <property type="nucleotide sequence ID" value="NZ_RQGD01000035.1"/>
</dbReference>
<keyword evidence="2" id="KW-0472">Membrane</keyword>
<feature type="region of interest" description="Disordered" evidence="1">
    <location>
        <begin position="72"/>
        <end position="95"/>
    </location>
</feature>
<sequence>MNLILDLLYAPIDFFKTKYSSYQTKRKNTSGIKSKPKVFIEILLFLILSLYLLRALKTEDVKQQIDGIKLEEEALPPANDPAPPTIDSSEPTLEI</sequence>
<organism evidence="3 4">
    <name type="scientific">Leptospira ognonensis</name>
    <dbReference type="NCBI Taxonomy" id="2484945"/>
    <lineage>
        <taxon>Bacteria</taxon>
        <taxon>Pseudomonadati</taxon>
        <taxon>Spirochaetota</taxon>
        <taxon>Spirochaetia</taxon>
        <taxon>Leptospirales</taxon>
        <taxon>Leptospiraceae</taxon>
        <taxon>Leptospira</taxon>
    </lineage>
</organism>
<proteinExistence type="predicted"/>
<dbReference type="Proteomes" id="UP000297693">
    <property type="component" value="Unassembled WGS sequence"/>
</dbReference>